<dbReference type="EMBL" id="CAJQZC010000001">
    <property type="protein sequence ID" value="CAG4886948.1"/>
    <property type="molecule type" value="Genomic_DNA"/>
</dbReference>
<gene>
    <name evidence="1" type="ORF">LMG31841_00299</name>
</gene>
<protein>
    <submittedName>
        <fullName evidence="1">Uncharacterized protein</fullName>
    </submittedName>
</protein>
<accession>A0A9N8RST4</accession>
<dbReference type="Proteomes" id="UP000789704">
    <property type="component" value="Unassembled WGS sequence"/>
</dbReference>
<sequence length="36" mass="4381">MDRPTRYTRYMSASRGEKWHTDKRVSYLHLLLLGLE</sequence>
<evidence type="ECO:0000313" key="1">
    <source>
        <dbReference type="EMBL" id="CAG4886948.1"/>
    </source>
</evidence>
<comment type="caution">
    <text evidence="1">The sequence shown here is derived from an EMBL/GenBank/DDBJ whole genome shotgun (WGS) entry which is preliminary data.</text>
</comment>
<name>A0A9N8RST4_9BURK</name>
<dbReference type="AlphaFoldDB" id="A0A9N8RST4"/>
<keyword evidence="2" id="KW-1185">Reference proteome</keyword>
<evidence type="ECO:0000313" key="2">
    <source>
        <dbReference type="Proteomes" id="UP000789704"/>
    </source>
</evidence>
<organism evidence="1 2">
    <name type="scientific">Paraburkholderia saeva</name>
    <dbReference type="NCBI Taxonomy" id="2777537"/>
    <lineage>
        <taxon>Bacteria</taxon>
        <taxon>Pseudomonadati</taxon>
        <taxon>Pseudomonadota</taxon>
        <taxon>Betaproteobacteria</taxon>
        <taxon>Burkholderiales</taxon>
        <taxon>Burkholderiaceae</taxon>
        <taxon>Paraburkholderia</taxon>
    </lineage>
</organism>
<proteinExistence type="predicted"/>
<reference evidence="1" key="1">
    <citation type="submission" date="2021-04" db="EMBL/GenBank/DDBJ databases">
        <authorList>
            <person name="Vanwijnsberghe S."/>
        </authorList>
    </citation>
    <scope>NUCLEOTIDE SEQUENCE</scope>
    <source>
        <strain evidence="1">LMG 31841</strain>
    </source>
</reference>